<reference evidence="9 10" key="1">
    <citation type="submission" date="2017-03" db="EMBL/GenBank/DDBJ databases">
        <authorList>
            <person name="Afonso C.L."/>
            <person name="Miller P.J."/>
            <person name="Scott M.A."/>
            <person name="Spackman E."/>
            <person name="Goraichik I."/>
            <person name="Dimitrov K.M."/>
            <person name="Suarez D.L."/>
            <person name="Swayne D.E."/>
        </authorList>
    </citation>
    <scope>NUCLEOTIDE SEQUENCE [LARGE SCALE GENOMIC DNA]</scope>
    <source>
        <strain evidence="9 10">CECT 8287</strain>
    </source>
</reference>
<keyword evidence="10" id="KW-1185">Reference proteome</keyword>
<dbReference type="GO" id="GO:0006206">
    <property type="term" value="P:pyrimidine nucleobase metabolic process"/>
    <property type="evidence" value="ECO:0007669"/>
    <property type="project" value="InterPro"/>
</dbReference>
<dbReference type="FunFam" id="3.40.1030.10:FF:000003">
    <property type="entry name" value="Pyrimidine-nucleoside phosphorylase"/>
    <property type="match status" value="1"/>
</dbReference>
<evidence type="ECO:0000256" key="2">
    <source>
        <dbReference type="ARBA" id="ARBA00011738"/>
    </source>
</evidence>
<feature type="domain" description="Pyrimidine nucleoside phosphorylase C-terminal" evidence="8">
    <location>
        <begin position="380"/>
        <end position="454"/>
    </location>
</feature>
<dbReference type="GO" id="GO:0005829">
    <property type="term" value="C:cytosol"/>
    <property type="evidence" value="ECO:0007669"/>
    <property type="project" value="TreeGrafter"/>
</dbReference>
<dbReference type="Pfam" id="PF07831">
    <property type="entry name" value="PYNP_C"/>
    <property type="match status" value="1"/>
</dbReference>
<dbReference type="InterPro" id="IPR035902">
    <property type="entry name" value="Nuc_phospho_transferase"/>
</dbReference>
<dbReference type="NCBIfam" id="TIGR02644">
    <property type="entry name" value="Y_phosphoryl"/>
    <property type="match status" value="1"/>
</dbReference>
<dbReference type="PANTHER" id="PTHR10515">
    <property type="entry name" value="THYMIDINE PHOSPHORYLASE"/>
    <property type="match status" value="1"/>
</dbReference>
<proteinExistence type="inferred from homology"/>
<evidence type="ECO:0000256" key="3">
    <source>
        <dbReference type="ARBA" id="ARBA00011892"/>
    </source>
</evidence>
<evidence type="ECO:0000256" key="6">
    <source>
        <dbReference type="ARBA" id="ARBA00048550"/>
    </source>
</evidence>
<dbReference type="EC" id="2.4.2.4" evidence="3 7"/>
<gene>
    <name evidence="7 9" type="primary">deoA</name>
    <name evidence="9" type="ORF">PEL8287_01922</name>
</gene>
<dbReference type="InterPro" id="IPR017872">
    <property type="entry name" value="Pyrmidine_PPase_CS"/>
</dbReference>
<dbReference type="PANTHER" id="PTHR10515:SF0">
    <property type="entry name" value="THYMIDINE PHOSPHORYLASE"/>
    <property type="match status" value="1"/>
</dbReference>
<keyword evidence="5 7" id="KW-0808">Transferase</keyword>
<dbReference type="Pfam" id="PF00591">
    <property type="entry name" value="Glycos_transf_3"/>
    <property type="match status" value="1"/>
</dbReference>
<dbReference type="InterPro" id="IPR018090">
    <property type="entry name" value="Pyrmidine_PPas_bac/euk"/>
</dbReference>
<comment type="pathway">
    <text evidence="7">Pyrimidine metabolism; dTMP biosynthesis via salvage pathway; dTMP from thymine: step 1/2.</text>
</comment>
<evidence type="ECO:0000256" key="7">
    <source>
        <dbReference type="HAMAP-Rule" id="MF_01628"/>
    </source>
</evidence>
<dbReference type="GO" id="GO:0004645">
    <property type="term" value="F:1,4-alpha-oligoglucan phosphorylase activity"/>
    <property type="evidence" value="ECO:0007669"/>
    <property type="project" value="InterPro"/>
</dbReference>
<evidence type="ECO:0000313" key="10">
    <source>
        <dbReference type="Proteomes" id="UP000193827"/>
    </source>
</evidence>
<evidence type="ECO:0000256" key="1">
    <source>
        <dbReference type="ARBA" id="ARBA00006915"/>
    </source>
</evidence>
<comment type="similarity">
    <text evidence="1 7">Belongs to the thymidine/pyrimidine-nucleoside phosphorylase family.</text>
</comment>
<dbReference type="SMART" id="SM00941">
    <property type="entry name" value="PYNP_C"/>
    <property type="match status" value="1"/>
</dbReference>
<dbReference type="HAMAP" id="MF_01628">
    <property type="entry name" value="Thymid_phosp"/>
    <property type="match status" value="1"/>
</dbReference>
<dbReference type="Gene3D" id="3.90.1170.30">
    <property type="entry name" value="Pyrimidine nucleoside phosphorylase-like, C-terminal domain"/>
    <property type="match status" value="1"/>
</dbReference>
<dbReference type="InterPro" id="IPR013102">
    <property type="entry name" value="PYNP_C"/>
</dbReference>
<dbReference type="GO" id="GO:0046104">
    <property type="term" value="P:thymidine metabolic process"/>
    <property type="evidence" value="ECO:0007669"/>
    <property type="project" value="UniProtKB-UniRule"/>
</dbReference>
<dbReference type="Pfam" id="PF02885">
    <property type="entry name" value="Glycos_trans_3N"/>
    <property type="match status" value="1"/>
</dbReference>
<dbReference type="Gene3D" id="3.40.1030.10">
    <property type="entry name" value="Nucleoside phosphorylase/phosphoribosyltransferase catalytic domain"/>
    <property type="match status" value="1"/>
</dbReference>
<dbReference type="GO" id="GO:0009032">
    <property type="term" value="F:thymidine phosphorylase activity"/>
    <property type="evidence" value="ECO:0007669"/>
    <property type="project" value="UniProtKB-UniRule"/>
</dbReference>
<dbReference type="InterPro" id="IPR036566">
    <property type="entry name" value="PYNP-like_C_sf"/>
</dbReference>
<dbReference type="InterPro" id="IPR000312">
    <property type="entry name" value="Glycosyl_Trfase_fam3"/>
</dbReference>
<comment type="function">
    <text evidence="7">The enzymes which catalyze the reversible phosphorolysis of pyrimidine nucleosides are involved in the degradation of these compounds and in their utilization as carbon and energy sources, or in the rescue of pyrimidine bases for nucleotide synthesis.</text>
</comment>
<dbReference type="EMBL" id="FWFL01000004">
    <property type="protein sequence ID" value="SLN39123.1"/>
    <property type="molecule type" value="Genomic_DNA"/>
</dbReference>
<evidence type="ECO:0000259" key="8">
    <source>
        <dbReference type="SMART" id="SM00941"/>
    </source>
</evidence>
<dbReference type="SUPFAM" id="SSF47648">
    <property type="entry name" value="Nucleoside phosphorylase/phosphoribosyltransferase N-terminal domain"/>
    <property type="match status" value="1"/>
</dbReference>
<name>A0A1Y5SES4_9RHOB</name>
<dbReference type="PIRSF" id="PIRSF000478">
    <property type="entry name" value="TP_PyNP"/>
    <property type="match status" value="1"/>
</dbReference>
<sequence length="469" mass="49254">MPTHPIQGWLCARLFQCSTCFQLFSGRAGRTGADILDARSIIAALRDRHPLTGRELNWFANGLADGRVSDAQAGAFAMAAVLNGLGEEGRVALTLAMRDSGETLKWDLPGPVIDKHSTGGLGDCVSLVLAPALAACGAFVPMISGRGLGHTGGTLDKLEAIPGLRCTLDDWQFRQVMNSAGCAIVAASDRIAPADRRLYAVRDVTATVESLDLITASILSKKLAAGLEALVLDVKVGSGAFMKDMTAARALATALVETANAAGCRTTAVISDMNQPLAPALGNALEVAEAMKVLTGARTGRLFDLCAELGGDVLCLSGLCADTEKGFAMIRAAIASGRAAETFGRMVAAMGGPQQFVENWPRFLPEATVIRELTARRAGYITAMDGEAMGLAVIRLGGGRQVESDRIDPSVGLDKVLALGSRVAPGQPLLRIHAARPEQADQAEQILQQAIRIDDLQSDPAPLIYERSV</sequence>
<dbReference type="AlphaFoldDB" id="A0A1Y5SES4"/>
<accession>A0A1Y5SES4</accession>
<keyword evidence="4 7" id="KW-0328">Glycosyltransferase</keyword>
<comment type="subunit">
    <text evidence="2 7">Homodimer.</text>
</comment>
<dbReference type="PROSITE" id="PS00647">
    <property type="entry name" value="THYMID_PHOSPHORYLASE"/>
    <property type="match status" value="1"/>
</dbReference>
<comment type="catalytic activity">
    <reaction evidence="6 7">
        <text>thymidine + phosphate = 2-deoxy-alpha-D-ribose 1-phosphate + thymine</text>
        <dbReference type="Rhea" id="RHEA:16037"/>
        <dbReference type="ChEBI" id="CHEBI:17748"/>
        <dbReference type="ChEBI" id="CHEBI:17821"/>
        <dbReference type="ChEBI" id="CHEBI:43474"/>
        <dbReference type="ChEBI" id="CHEBI:57259"/>
        <dbReference type="EC" id="2.4.2.4"/>
    </reaction>
</comment>
<dbReference type="InterPro" id="IPR036320">
    <property type="entry name" value="Glycosyl_Trfase_fam3_N_dom_sf"/>
</dbReference>
<dbReference type="InterPro" id="IPR000053">
    <property type="entry name" value="Thymidine/pyrmidine_PPase"/>
</dbReference>
<organism evidence="9 10">
    <name type="scientific">Roseovarius litorisediminis</name>
    <dbReference type="NCBI Taxonomy" id="1312363"/>
    <lineage>
        <taxon>Bacteria</taxon>
        <taxon>Pseudomonadati</taxon>
        <taxon>Pseudomonadota</taxon>
        <taxon>Alphaproteobacteria</taxon>
        <taxon>Rhodobacterales</taxon>
        <taxon>Roseobacteraceae</taxon>
        <taxon>Roseovarius</taxon>
    </lineage>
</organism>
<dbReference type="SUPFAM" id="SSF54680">
    <property type="entry name" value="Pyrimidine nucleoside phosphorylase C-terminal domain"/>
    <property type="match status" value="1"/>
</dbReference>
<evidence type="ECO:0000256" key="4">
    <source>
        <dbReference type="ARBA" id="ARBA00022676"/>
    </source>
</evidence>
<evidence type="ECO:0000256" key="5">
    <source>
        <dbReference type="ARBA" id="ARBA00022679"/>
    </source>
</evidence>
<dbReference type="Proteomes" id="UP000193827">
    <property type="component" value="Unassembled WGS sequence"/>
</dbReference>
<dbReference type="UniPathway" id="UPA00578">
    <property type="reaction ID" value="UER00638"/>
</dbReference>
<dbReference type="SUPFAM" id="SSF52418">
    <property type="entry name" value="Nucleoside phosphorylase/phosphoribosyltransferase catalytic domain"/>
    <property type="match status" value="1"/>
</dbReference>
<evidence type="ECO:0000313" key="9">
    <source>
        <dbReference type="EMBL" id="SLN39123.1"/>
    </source>
</evidence>
<dbReference type="InterPro" id="IPR017459">
    <property type="entry name" value="Glycosyl_Trfase_fam3_N_dom"/>
</dbReference>
<dbReference type="NCBIfam" id="NF004490">
    <property type="entry name" value="PRK05820.1"/>
    <property type="match status" value="1"/>
</dbReference>
<dbReference type="InterPro" id="IPR013465">
    <property type="entry name" value="Thymidine_Pase"/>
</dbReference>
<protein>
    <recommendedName>
        <fullName evidence="3 7">Thymidine phosphorylase</fullName>
        <ecNumber evidence="3 7">2.4.2.4</ecNumber>
    </recommendedName>
    <alternativeName>
        <fullName evidence="7">TdRPase</fullName>
    </alternativeName>
</protein>
<dbReference type="Gene3D" id="1.20.970.10">
    <property type="entry name" value="Transferase, Pyrimidine Nucleoside Phosphorylase, Chain C"/>
    <property type="match status" value="1"/>
</dbReference>